<keyword evidence="1" id="KW-0547">Nucleotide-binding</keyword>
<protein>
    <submittedName>
        <fullName evidence="9">ATP-binding protein</fullName>
    </submittedName>
</protein>
<keyword evidence="10" id="KW-1185">Reference proteome</keyword>
<evidence type="ECO:0000256" key="5">
    <source>
        <dbReference type="ARBA" id="ARBA00023125"/>
    </source>
</evidence>
<dbReference type="EMBL" id="JBIWXY010000002">
    <property type="protein sequence ID" value="MFJ5446994.1"/>
    <property type="molecule type" value="Genomic_DNA"/>
</dbReference>
<feature type="domain" description="Helicase HerA-like C-terminal" evidence="8">
    <location>
        <begin position="453"/>
        <end position="531"/>
    </location>
</feature>
<dbReference type="SUPFAM" id="SSF52540">
    <property type="entry name" value="P-loop containing nucleoside triphosphate hydrolases"/>
    <property type="match status" value="1"/>
</dbReference>
<dbReference type="Proteomes" id="UP001617669">
    <property type="component" value="Unassembled WGS sequence"/>
</dbReference>
<name>A0ABW8GPD9_9PROT</name>
<dbReference type="PANTHER" id="PTHR42957:SF1">
    <property type="entry name" value="HELICASE MJ1565-RELATED"/>
    <property type="match status" value="1"/>
</dbReference>
<dbReference type="InterPro" id="IPR008571">
    <property type="entry name" value="HerA-like"/>
</dbReference>
<dbReference type="Gene3D" id="3.40.50.300">
    <property type="entry name" value="P-loop containing nucleotide triphosphate hydrolases"/>
    <property type="match status" value="2"/>
</dbReference>
<gene>
    <name evidence="9" type="ORF">ACIKP9_12200</name>
</gene>
<keyword evidence="5" id="KW-0238">DNA-binding</keyword>
<comment type="caution">
    <text evidence="9">The sequence shown here is derived from an EMBL/GenBank/DDBJ whole genome shotgun (WGS) entry which is preliminary data.</text>
</comment>
<dbReference type="InterPro" id="IPR027417">
    <property type="entry name" value="P-loop_NTPase"/>
</dbReference>
<evidence type="ECO:0000259" key="8">
    <source>
        <dbReference type="Pfam" id="PF05872"/>
    </source>
</evidence>
<accession>A0ABW8GPD9</accession>
<evidence type="ECO:0000256" key="4">
    <source>
        <dbReference type="ARBA" id="ARBA00022840"/>
    </source>
</evidence>
<keyword evidence="2" id="KW-0378">Hydrolase</keyword>
<keyword evidence="6" id="KW-0413">Isomerase</keyword>
<dbReference type="Pfam" id="PF05872">
    <property type="entry name" value="HerA_C"/>
    <property type="match status" value="1"/>
</dbReference>
<keyword evidence="4 9" id="KW-0067">ATP-binding</keyword>
<evidence type="ECO:0000256" key="3">
    <source>
        <dbReference type="ARBA" id="ARBA00022806"/>
    </source>
</evidence>
<organism evidence="9 10">
    <name type="scientific">Methylobacillus methanolivorans</name>
    <dbReference type="NCBI Taxonomy" id="1848927"/>
    <lineage>
        <taxon>Bacteria</taxon>
        <taxon>Pseudomonadati</taxon>
        <taxon>Pseudomonadota</taxon>
        <taxon>Betaproteobacteria</taxon>
        <taxon>Nitrosomonadales</taxon>
        <taxon>Methylophilaceae</taxon>
        <taxon>Methylobacillus</taxon>
    </lineage>
</organism>
<evidence type="ECO:0000256" key="1">
    <source>
        <dbReference type="ARBA" id="ARBA00022741"/>
    </source>
</evidence>
<proteinExistence type="predicted"/>
<reference evidence="9 10" key="1">
    <citation type="submission" date="2024-11" db="EMBL/GenBank/DDBJ databases">
        <authorList>
            <person name="Kaparullina E.N."/>
            <person name="Delegan Y.A."/>
            <person name="Doronina N.V."/>
        </authorList>
    </citation>
    <scope>NUCLEOTIDE SEQUENCE [LARGE SCALE GENOMIC DNA]</scope>
    <source>
        <strain evidence="9 10">7sh_L</strain>
    </source>
</reference>
<feature type="domain" description="Helicase HerA central" evidence="7">
    <location>
        <begin position="133"/>
        <end position="436"/>
    </location>
</feature>
<keyword evidence="3" id="KW-0347">Helicase</keyword>
<dbReference type="PANTHER" id="PTHR42957">
    <property type="entry name" value="HELICASE MJ1565-RELATED"/>
    <property type="match status" value="1"/>
</dbReference>
<dbReference type="InterPro" id="IPR002789">
    <property type="entry name" value="HerA_central"/>
</dbReference>
<evidence type="ECO:0000256" key="6">
    <source>
        <dbReference type="ARBA" id="ARBA00023235"/>
    </source>
</evidence>
<dbReference type="GO" id="GO:0005524">
    <property type="term" value="F:ATP binding"/>
    <property type="evidence" value="ECO:0007669"/>
    <property type="project" value="UniProtKB-KW"/>
</dbReference>
<evidence type="ECO:0000313" key="9">
    <source>
        <dbReference type="EMBL" id="MFJ5446994.1"/>
    </source>
</evidence>
<evidence type="ECO:0000259" key="7">
    <source>
        <dbReference type="Pfam" id="PF01935"/>
    </source>
</evidence>
<evidence type="ECO:0000313" key="10">
    <source>
        <dbReference type="Proteomes" id="UP001617669"/>
    </source>
</evidence>
<evidence type="ECO:0000256" key="2">
    <source>
        <dbReference type="ARBA" id="ARBA00022801"/>
    </source>
</evidence>
<dbReference type="InterPro" id="IPR033186">
    <property type="entry name" value="HerA_C"/>
</dbReference>
<sequence>MTSNETYLGDVHDVNGTTVSIVISSRSVTGFIYINGQGYRAGQIGGFVRIPIGLYDLYGIICQVGASAIPASMIGSEMAGNRWMTVQLLGESQRDGNFQRGLSQYPTIGDKVHLVSEKELNSIYGRPDKPYFVKVGHVSNADSIPALVDVNKLITRHSAVVGTTGSGKSTTVASLINALSDNERYPSSRIIMLDLHGEYGHAFKNKANIYKINPDSASSNIETELNIPYWALNFDELCEICFGDFNNEKDKNIVMERIHKEKAKSLKNHPKAGVDLDTLSVDTPIPFNIHNLWYELYIETFGTYYSKNPGKPLNNLAFEIDENGNELIGNAQLGIPPIFKNIKNDQGDAEKINHLPGNTALNIGKQITLLGTKLRIPRYSFLFRPADWIADEDGKTHNDLDSLIEGWIGTQKNISVLDLSGVPSDILQTVIGALLRILYEALFWARNLSQGGKYRPLLIVMEEAHIYLNDDFKGLASKVVQRIVKEGRKYGIGAMIVSQRPSEINPTILSQCGTFFALRLANSSDRSQVTSTLSDNLEGLTNMLPILKTGEAIILGEAVKLPMRTLIDPPPKNARPDSQDPVVYDEVPIEISQQPGGWGIKMEANPNYSELIEAWRAQNPRIKKLSNK</sequence>
<dbReference type="Pfam" id="PF01935">
    <property type="entry name" value="DUF87"/>
    <property type="match status" value="1"/>
</dbReference>
<dbReference type="RefSeq" id="WP_400883283.1">
    <property type="nucleotide sequence ID" value="NZ_JBIWXY010000002.1"/>
</dbReference>